<feature type="compositionally biased region" description="Basic residues" evidence="1">
    <location>
        <begin position="1127"/>
        <end position="1145"/>
    </location>
</feature>
<feature type="compositionally biased region" description="Polar residues" evidence="1">
    <location>
        <begin position="820"/>
        <end position="829"/>
    </location>
</feature>
<accession>A0A6A5WZB2</accession>
<dbReference type="Proteomes" id="UP000799779">
    <property type="component" value="Unassembled WGS sequence"/>
</dbReference>
<feature type="compositionally biased region" description="Polar residues" evidence="1">
    <location>
        <begin position="755"/>
        <end position="765"/>
    </location>
</feature>
<dbReference type="EMBL" id="ML977559">
    <property type="protein sequence ID" value="KAF2006528.1"/>
    <property type="molecule type" value="Genomic_DNA"/>
</dbReference>
<keyword evidence="2" id="KW-0472">Membrane</keyword>
<feature type="region of interest" description="Disordered" evidence="1">
    <location>
        <begin position="966"/>
        <end position="986"/>
    </location>
</feature>
<feature type="region of interest" description="Disordered" evidence="1">
    <location>
        <begin position="1003"/>
        <end position="1156"/>
    </location>
</feature>
<organism evidence="3 4">
    <name type="scientific">Amniculicola lignicola CBS 123094</name>
    <dbReference type="NCBI Taxonomy" id="1392246"/>
    <lineage>
        <taxon>Eukaryota</taxon>
        <taxon>Fungi</taxon>
        <taxon>Dikarya</taxon>
        <taxon>Ascomycota</taxon>
        <taxon>Pezizomycotina</taxon>
        <taxon>Dothideomycetes</taxon>
        <taxon>Pleosporomycetidae</taxon>
        <taxon>Pleosporales</taxon>
        <taxon>Amniculicolaceae</taxon>
        <taxon>Amniculicola</taxon>
    </lineage>
</organism>
<feature type="compositionally biased region" description="Low complexity" evidence="1">
    <location>
        <begin position="930"/>
        <end position="944"/>
    </location>
</feature>
<protein>
    <submittedName>
        <fullName evidence="3">Uncharacterized protein</fullName>
    </submittedName>
</protein>
<feature type="compositionally biased region" description="Low complexity" evidence="1">
    <location>
        <begin position="29"/>
        <end position="43"/>
    </location>
</feature>
<feature type="transmembrane region" description="Helical" evidence="2">
    <location>
        <begin position="1234"/>
        <end position="1253"/>
    </location>
</feature>
<feature type="compositionally biased region" description="Low complexity" evidence="1">
    <location>
        <begin position="90"/>
        <end position="104"/>
    </location>
</feature>
<keyword evidence="2" id="KW-0812">Transmembrane</keyword>
<proteinExistence type="predicted"/>
<feature type="compositionally biased region" description="Polar residues" evidence="1">
    <location>
        <begin position="233"/>
        <end position="258"/>
    </location>
</feature>
<feature type="region of interest" description="Disordered" evidence="1">
    <location>
        <begin position="894"/>
        <end position="947"/>
    </location>
</feature>
<feature type="region of interest" description="Disordered" evidence="1">
    <location>
        <begin position="740"/>
        <end position="773"/>
    </location>
</feature>
<evidence type="ECO:0000313" key="3">
    <source>
        <dbReference type="EMBL" id="KAF2006528.1"/>
    </source>
</evidence>
<feature type="compositionally biased region" description="Low complexity" evidence="1">
    <location>
        <begin position="117"/>
        <end position="126"/>
    </location>
</feature>
<gene>
    <name evidence="3" type="ORF">P154DRAFT_569916</name>
</gene>
<keyword evidence="4" id="KW-1185">Reference proteome</keyword>
<feature type="compositionally biased region" description="Polar residues" evidence="1">
    <location>
        <begin position="641"/>
        <end position="651"/>
    </location>
</feature>
<reference evidence="3" key="1">
    <citation type="journal article" date="2020" name="Stud. Mycol.">
        <title>101 Dothideomycetes genomes: a test case for predicting lifestyles and emergence of pathogens.</title>
        <authorList>
            <person name="Haridas S."/>
            <person name="Albert R."/>
            <person name="Binder M."/>
            <person name="Bloem J."/>
            <person name="Labutti K."/>
            <person name="Salamov A."/>
            <person name="Andreopoulos B."/>
            <person name="Baker S."/>
            <person name="Barry K."/>
            <person name="Bills G."/>
            <person name="Bluhm B."/>
            <person name="Cannon C."/>
            <person name="Castanera R."/>
            <person name="Culley D."/>
            <person name="Daum C."/>
            <person name="Ezra D."/>
            <person name="Gonzalez J."/>
            <person name="Henrissat B."/>
            <person name="Kuo A."/>
            <person name="Liang C."/>
            <person name="Lipzen A."/>
            <person name="Lutzoni F."/>
            <person name="Magnuson J."/>
            <person name="Mondo S."/>
            <person name="Nolan M."/>
            <person name="Ohm R."/>
            <person name="Pangilinan J."/>
            <person name="Park H.-J."/>
            <person name="Ramirez L."/>
            <person name="Alfaro M."/>
            <person name="Sun H."/>
            <person name="Tritt A."/>
            <person name="Yoshinaga Y."/>
            <person name="Zwiers L.-H."/>
            <person name="Turgeon B."/>
            <person name="Goodwin S."/>
            <person name="Spatafora J."/>
            <person name="Crous P."/>
            <person name="Grigoriev I."/>
        </authorList>
    </citation>
    <scope>NUCLEOTIDE SEQUENCE</scope>
    <source>
        <strain evidence="3">CBS 123094</strain>
    </source>
</reference>
<dbReference type="OrthoDB" id="5353066at2759"/>
<feature type="transmembrane region" description="Helical" evidence="2">
    <location>
        <begin position="1276"/>
        <end position="1298"/>
    </location>
</feature>
<keyword evidence="2" id="KW-1133">Transmembrane helix</keyword>
<evidence type="ECO:0000256" key="2">
    <source>
        <dbReference type="SAM" id="Phobius"/>
    </source>
</evidence>
<feature type="region of interest" description="Disordered" evidence="1">
    <location>
        <begin position="570"/>
        <end position="601"/>
    </location>
</feature>
<feature type="region of interest" description="Disordered" evidence="1">
    <location>
        <begin position="812"/>
        <end position="874"/>
    </location>
</feature>
<feature type="compositionally biased region" description="Polar residues" evidence="1">
    <location>
        <begin position="1055"/>
        <end position="1073"/>
    </location>
</feature>
<feature type="region of interest" description="Disordered" evidence="1">
    <location>
        <begin position="1"/>
        <end position="43"/>
    </location>
</feature>
<sequence length="1305" mass="142301">MAAFDAYSPSPLEQQLPTSLAYPFNPSTPVHSPHHSFNSSVSSRTPLHTLTLHEYRKLQNTPPAPTPTPPVNRLRRKAAASSLHDAERAPSVSPVSSRVSRPYRPLQPSHSAYPLTSSQLSAHQSLPPSPPHLPNHTATQVGAFRSKSAQAVRDSRSVGIHHSSLRSERNLQPSRYSPPPEASNWKSTKRLPKPDVDLISPALREQVSQNRRAQAHSSSLAPLSDFSKPWLSPAQTTSCSSSENLVLSGPQSSSSAISLSRFPQPPPLFEPPLSPPNDENDLPRLNISFTTTAPATPPATPAVIHYRGTSFELVNPHRSLLFHEIDSPTREFDSLEYLPLRSSEEPYEDVDAMAPRRPLFSDLGSAHSSITRRAGNVPEESLSNNLPATPDPVVLSPESIVDARSAEYIGQDSLPPTPTLQTPVGSDARFSLKALTRSLTKKISKSPKYGDEGGYELPATRANAATRNLEGSFPRPLDYTYRSTGEDYPQFSSLRYSSAPLTSMVPEAPSVEEGRAGGGERLSVSMGDFAPGYYDNSSLYAASSVYSYEHDGSGYPTSLYSRRRSNPFGPLFTSSEPMPGKSNRDSTYSYRAPSNPYSRRHTQDLHPLAEINKTDTISKFIDVYGRNSAAQGHAPLPGMNEPSQSEPASSGLSQFEFNLQSGNVSAESAASLMSRMMDGPEQKPTITQAPGSPPHTLAPAAPPILQADRFNMPRRSEPSDMFSAFTSYGDTRHLLQLPHSPVTTDVPAMPARTLEPSSSYSQPEGPTTPQTPQAALDQAEEIFEQMASNAEGGGGIPAMWTRRSSGNLLHRTQHPADQAAQESVSTGSGVQEEERGDWETIGNPSQGDVGERPSLDESFADYSSSDQSRDSLGMAGDVSLPVLQNEIDRTASLYRHPSPLPTHEHPFSSSPPPLRGHANTYSAPDGSLQTPRASSPPLSSTAPLFRGHEPSYQYRPFVRPYEMSDKETQELLNSGPNEEILYEDPRRSSGYISRRRDDLSSFSRLPEYSSGLSNRPEPPTFGRENTFEKITYVGPKGNLTGTPHGTGMKEAGSSVADNSSPGVPLSSISTRRQAQGFYASPTRTSSITRIRSSSRLSPSSIVHERSPSDQSLFPRYVPDVSSPLSGKKSKRSSNSRSLKSPRRSSRAAVPGQTRLREMVLAPDAQTISSGHSTHFSQFMMSDRPSSSNTNTPLRGTLSVPSLRTDVAKKHSPHLLCPERATDPEEERERLRKSWIIFAIFALLPPVLILYRWWGDRTMVYWTKGQFGHCAWRPKQIALYAGVSINLGSAVIIVAAVMWSKAAGAL</sequence>
<feature type="compositionally biased region" description="Polar residues" evidence="1">
    <location>
        <begin position="206"/>
        <end position="221"/>
    </location>
</feature>
<evidence type="ECO:0000256" key="1">
    <source>
        <dbReference type="SAM" id="MobiDB-lite"/>
    </source>
</evidence>
<feature type="region of interest" description="Disordered" evidence="1">
    <location>
        <begin position="631"/>
        <end position="651"/>
    </location>
</feature>
<evidence type="ECO:0000313" key="4">
    <source>
        <dbReference type="Proteomes" id="UP000799779"/>
    </source>
</evidence>
<feature type="compositionally biased region" description="Low complexity" evidence="1">
    <location>
        <begin position="1080"/>
        <end position="1101"/>
    </location>
</feature>
<name>A0A6A5WZB2_9PLEO</name>
<feature type="compositionally biased region" description="Pro residues" evidence="1">
    <location>
        <begin position="263"/>
        <end position="275"/>
    </location>
</feature>
<feature type="region of interest" description="Disordered" evidence="1">
    <location>
        <begin position="55"/>
        <end position="194"/>
    </location>
</feature>
<feature type="region of interest" description="Disordered" evidence="1">
    <location>
        <begin position="206"/>
        <end position="281"/>
    </location>
</feature>